<feature type="domain" description="Isochorismatase-like" evidence="2">
    <location>
        <begin position="9"/>
        <end position="192"/>
    </location>
</feature>
<dbReference type="GO" id="GO:0016787">
    <property type="term" value="F:hydrolase activity"/>
    <property type="evidence" value="ECO:0007669"/>
    <property type="project" value="UniProtKB-KW"/>
</dbReference>
<dbReference type="Gene3D" id="3.40.50.850">
    <property type="entry name" value="Isochorismatase-like"/>
    <property type="match status" value="1"/>
</dbReference>
<evidence type="ECO:0000256" key="1">
    <source>
        <dbReference type="ARBA" id="ARBA00022801"/>
    </source>
</evidence>
<dbReference type="EMBL" id="JABAIA010000002">
    <property type="protein sequence ID" value="NLR66857.1"/>
    <property type="molecule type" value="Genomic_DNA"/>
</dbReference>
<dbReference type="CDD" id="cd00431">
    <property type="entry name" value="cysteine_hydrolases"/>
    <property type="match status" value="1"/>
</dbReference>
<dbReference type="InterPro" id="IPR000868">
    <property type="entry name" value="Isochorismatase-like_dom"/>
</dbReference>
<proteinExistence type="predicted"/>
<dbReference type="Proteomes" id="UP000570474">
    <property type="component" value="Unassembled WGS sequence"/>
</dbReference>
<dbReference type="RefSeq" id="WP_168872759.1">
    <property type="nucleotide sequence ID" value="NZ_JABAIA010000002.1"/>
</dbReference>
<evidence type="ECO:0000313" key="3">
    <source>
        <dbReference type="EMBL" id="NLR66857.1"/>
    </source>
</evidence>
<sequence>MITRIDKNTALVLIDLQTGIFSRQTAHPVKDVIHNAAQLAAAFRKAGLPVIVVNVNPIGSPAMLVRADVNNGLPKDPAAQQQQLEAMKAGGFFDIAPEINVQPEDIRITKGTWSAFPNTPLLGILRERNITNIVLAGVSTSIGVEGTARSANENGFNITFATDAMTDTQLACHENSLHYIFPRIGETGTTADILHHLNLREK</sequence>
<dbReference type="InterPro" id="IPR036380">
    <property type="entry name" value="Isochorismatase-like_sf"/>
</dbReference>
<name>A0A847S1W7_9BACT</name>
<keyword evidence="4" id="KW-1185">Reference proteome</keyword>
<evidence type="ECO:0000313" key="4">
    <source>
        <dbReference type="Proteomes" id="UP000570474"/>
    </source>
</evidence>
<dbReference type="SUPFAM" id="SSF52499">
    <property type="entry name" value="Isochorismatase-like hydrolases"/>
    <property type="match status" value="1"/>
</dbReference>
<organism evidence="3 4">
    <name type="scientific">Chitinophaga varians</name>
    <dbReference type="NCBI Taxonomy" id="2202339"/>
    <lineage>
        <taxon>Bacteria</taxon>
        <taxon>Pseudomonadati</taxon>
        <taxon>Bacteroidota</taxon>
        <taxon>Chitinophagia</taxon>
        <taxon>Chitinophagales</taxon>
        <taxon>Chitinophagaceae</taxon>
        <taxon>Chitinophaga</taxon>
    </lineage>
</organism>
<dbReference type="AlphaFoldDB" id="A0A847S1W7"/>
<protein>
    <submittedName>
        <fullName evidence="3">Isochorismatase family protein</fullName>
    </submittedName>
</protein>
<dbReference type="InterPro" id="IPR050272">
    <property type="entry name" value="Isochorismatase-like_hydrls"/>
</dbReference>
<dbReference type="PANTHER" id="PTHR43540">
    <property type="entry name" value="PEROXYUREIDOACRYLATE/UREIDOACRYLATE AMIDOHYDROLASE-RELATED"/>
    <property type="match status" value="1"/>
</dbReference>
<dbReference type="Pfam" id="PF00857">
    <property type="entry name" value="Isochorismatase"/>
    <property type="match status" value="1"/>
</dbReference>
<evidence type="ECO:0000259" key="2">
    <source>
        <dbReference type="Pfam" id="PF00857"/>
    </source>
</evidence>
<comment type="caution">
    <text evidence="3">The sequence shown here is derived from an EMBL/GenBank/DDBJ whole genome shotgun (WGS) entry which is preliminary data.</text>
</comment>
<keyword evidence="1" id="KW-0378">Hydrolase</keyword>
<gene>
    <name evidence="3" type="ORF">HGH92_21290</name>
</gene>
<dbReference type="PANTHER" id="PTHR43540:SF7">
    <property type="entry name" value="ISOCHORISMATASE FAMILY PROTEIN YECD"/>
    <property type="match status" value="1"/>
</dbReference>
<reference evidence="3 4" key="1">
    <citation type="submission" date="2020-04" db="EMBL/GenBank/DDBJ databases">
        <authorList>
            <person name="Yin C."/>
        </authorList>
    </citation>
    <scope>NUCLEOTIDE SEQUENCE [LARGE SCALE GENOMIC DNA]</scope>
    <source>
        <strain evidence="3 4">Ae27</strain>
    </source>
</reference>
<accession>A0A847S1W7</accession>